<dbReference type="SUPFAM" id="SSF52980">
    <property type="entry name" value="Restriction endonuclease-like"/>
    <property type="match status" value="1"/>
</dbReference>
<dbReference type="AlphaFoldDB" id="A0A5Q2RP78"/>
<dbReference type="Proteomes" id="UP000334019">
    <property type="component" value="Chromosome"/>
</dbReference>
<protein>
    <recommendedName>
        <fullName evidence="3">DUF559 domain-containing protein</fullName>
    </recommendedName>
</protein>
<dbReference type="InterPro" id="IPR011335">
    <property type="entry name" value="Restrct_endonuc-II-like"/>
</dbReference>
<reference evidence="1 2" key="1">
    <citation type="submission" date="2019-11" db="EMBL/GenBank/DDBJ databases">
        <authorList>
            <person name="He Y."/>
        </authorList>
    </citation>
    <scope>NUCLEOTIDE SEQUENCE [LARGE SCALE GENOMIC DNA]</scope>
    <source>
        <strain evidence="1 2">SCSIO 58843</strain>
    </source>
</reference>
<accession>A0A5Q2RP78</accession>
<sequence>MGDPRPPELGSWLRTHHGVVTRFRLLELGFASSSVGHLVRSGRLRRLWPGAFVSADVEVARPQLMSAICQLHPWAAIGFTTAGAQWGLRGMSDPVVHVLVPHAMTPAVARDPRVRVHRCRRIDPVDLAGRRSDGVRLTSPPRTLFDSAALLPVDASASSVEHALSMGLCTMPTIMSTLSRLRHPDRPGALRFEAVLASRRDLRGVARSVLEMEVRTGVAAAGLPQPILNMPFRLADGSPIVIDLAWPDHRVAVEVDHPFWHDGEREAARDKRRDRKLAAMGWISLRIPKIDVETRLAEAVADVGEVLVLRGWSPRTA</sequence>
<evidence type="ECO:0000313" key="1">
    <source>
        <dbReference type="EMBL" id="QGG96752.1"/>
    </source>
</evidence>
<proteinExistence type="predicted"/>
<name>A0A5Q2RP78_9ACTN</name>
<gene>
    <name evidence="1" type="ORF">GH723_17535</name>
</gene>
<dbReference type="KEGG" id="atq:GH723_17535"/>
<dbReference type="Gene3D" id="3.40.960.10">
    <property type="entry name" value="VSR Endonuclease"/>
    <property type="match status" value="1"/>
</dbReference>
<organism evidence="1 2">
    <name type="scientific">Actinomarinicola tropica</name>
    <dbReference type="NCBI Taxonomy" id="2789776"/>
    <lineage>
        <taxon>Bacteria</taxon>
        <taxon>Bacillati</taxon>
        <taxon>Actinomycetota</taxon>
        <taxon>Acidimicrobiia</taxon>
        <taxon>Acidimicrobiales</taxon>
        <taxon>Iamiaceae</taxon>
        <taxon>Actinomarinicola</taxon>
    </lineage>
</organism>
<keyword evidence="2" id="KW-1185">Reference proteome</keyword>
<evidence type="ECO:0000313" key="2">
    <source>
        <dbReference type="Proteomes" id="UP000334019"/>
    </source>
</evidence>
<evidence type="ECO:0008006" key="3">
    <source>
        <dbReference type="Google" id="ProtNLM"/>
    </source>
</evidence>
<dbReference type="EMBL" id="CP045851">
    <property type="protein sequence ID" value="QGG96752.1"/>
    <property type="molecule type" value="Genomic_DNA"/>
</dbReference>
<dbReference type="RefSeq" id="WP_153760855.1">
    <property type="nucleotide sequence ID" value="NZ_CP045851.1"/>
</dbReference>